<accession>B7QF69</accession>
<evidence type="ECO:0007829" key="5">
    <source>
        <dbReference type="PeptideAtlas" id="B7QF69"/>
    </source>
</evidence>
<dbReference type="EMBL" id="ABJB010544042">
    <property type="status" value="NOT_ANNOTATED_CDS"/>
    <property type="molecule type" value="Genomic_DNA"/>
</dbReference>
<keyword evidence="4" id="KW-1185">Reference proteome</keyword>
<evidence type="ECO:0000256" key="1">
    <source>
        <dbReference type="SAM" id="Phobius"/>
    </source>
</evidence>
<dbReference type="STRING" id="6945.B7QF69"/>
<gene>
    <name evidence="2" type="ORF">IscW_ISCW012222</name>
</gene>
<evidence type="ECO:0000313" key="4">
    <source>
        <dbReference type="Proteomes" id="UP000001555"/>
    </source>
</evidence>
<keyword evidence="5" id="KW-1267">Proteomics identification</keyword>
<evidence type="ECO:0000313" key="2">
    <source>
        <dbReference type="EMBL" id="EEC17491.1"/>
    </source>
</evidence>
<keyword evidence="1" id="KW-0472">Membrane</keyword>
<dbReference type="VEuPathDB" id="VectorBase:ISCP_021653"/>
<dbReference type="PaxDb" id="6945-B7QF69"/>
<keyword evidence="1" id="KW-0812">Transmembrane</keyword>
<evidence type="ECO:0000313" key="3">
    <source>
        <dbReference type="EnsemblMetazoa" id="ISCW012222-PA"/>
    </source>
</evidence>
<proteinExistence type="evidence at protein level"/>
<dbReference type="VEuPathDB" id="VectorBase:ISCI012222"/>
<dbReference type="EMBL" id="DS924414">
    <property type="protein sequence ID" value="EEC17491.1"/>
    <property type="molecule type" value="Genomic_DNA"/>
</dbReference>
<feature type="transmembrane region" description="Helical" evidence="1">
    <location>
        <begin position="7"/>
        <end position="26"/>
    </location>
</feature>
<dbReference type="AlphaFoldDB" id="B7QF69"/>
<dbReference type="VEuPathDB" id="VectorBase:ISCW012222"/>
<sequence length="98" mass="11296">MACVPQILANVVFACIVVSVLAQFHWHVRDSFDEIRTRLDRVTAANCKLVDVNQLFLPNDTVTHVPNIKRLNIDPVFPNRTNLLHLHNMAISRAFFFR</sequence>
<dbReference type="Proteomes" id="UP000001555">
    <property type="component" value="Unassembled WGS sequence"/>
</dbReference>
<dbReference type="HOGENOM" id="CLU_2335959_0_0_1"/>
<name>B7QF69_IXOSC</name>
<dbReference type="OrthoDB" id="9970547at2759"/>
<reference evidence="3" key="2">
    <citation type="submission" date="2020-05" db="UniProtKB">
        <authorList>
            <consortium name="EnsemblMetazoa"/>
        </authorList>
    </citation>
    <scope>IDENTIFICATION</scope>
    <source>
        <strain evidence="3">wikel</strain>
    </source>
</reference>
<organism>
    <name type="scientific">Ixodes scapularis</name>
    <name type="common">Black-legged tick</name>
    <name type="synonym">Deer tick</name>
    <dbReference type="NCBI Taxonomy" id="6945"/>
    <lineage>
        <taxon>Eukaryota</taxon>
        <taxon>Metazoa</taxon>
        <taxon>Ecdysozoa</taxon>
        <taxon>Arthropoda</taxon>
        <taxon>Chelicerata</taxon>
        <taxon>Arachnida</taxon>
        <taxon>Acari</taxon>
        <taxon>Parasitiformes</taxon>
        <taxon>Ixodida</taxon>
        <taxon>Ixodoidea</taxon>
        <taxon>Ixodidae</taxon>
        <taxon>Ixodinae</taxon>
        <taxon>Ixodes</taxon>
    </lineage>
</organism>
<dbReference type="EnsemblMetazoa" id="ISCW012222-RA">
    <property type="protein sequence ID" value="ISCW012222-PA"/>
    <property type="gene ID" value="ISCW012222"/>
</dbReference>
<dbReference type="InParanoid" id="B7QF69"/>
<keyword evidence="1" id="KW-1133">Transmembrane helix</keyword>
<reference evidence="2 4" key="1">
    <citation type="submission" date="2008-03" db="EMBL/GenBank/DDBJ databases">
        <title>Annotation of Ixodes scapularis.</title>
        <authorList>
            <consortium name="Ixodes scapularis Genome Project Consortium"/>
            <person name="Caler E."/>
            <person name="Hannick L.I."/>
            <person name="Bidwell S."/>
            <person name="Joardar V."/>
            <person name="Thiagarajan M."/>
            <person name="Amedeo P."/>
            <person name="Galinsky K.J."/>
            <person name="Schobel S."/>
            <person name="Inman J."/>
            <person name="Hostetler J."/>
            <person name="Miller J."/>
            <person name="Hammond M."/>
            <person name="Megy K."/>
            <person name="Lawson D."/>
            <person name="Kodira C."/>
            <person name="Sutton G."/>
            <person name="Meyer J."/>
            <person name="Hill C.A."/>
            <person name="Birren B."/>
            <person name="Nene V."/>
            <person name="Collins F."/>
            <person name="Alarcon-Chaidez F."/>
            <person name="Wikel S."/>
            <person name="Strausberg R."/>
        </authorList>
    </citation>
    <scope>NUCLEOTIDE SEQUENCE [LARGE SCALE GENOMIC DNA]</scope>
    <source>
        <strain evidence="4">Wikel</strain>
        <strain evidence="2">Wikel colony</strain>
    </source>
</reference>
<protein>
    <submittedName>
        <fullName evidence="2 3">Uncharacterized protein</fullName>
    </submittedName>
</protein>